<organism evidence="1 2">
    <name type="scientific">Morus notabilis</name>
    <dbReference type="NCBI Taxonomy" id="981085"/>
    <lineage>
        <taxon>Eukaryota</taxon>
        <taxon>Viridiplantae</taxon>
        <taxon>Streptophyta</taxon>
        <taxon>Embryophyta</taxon>
        <taxon>Tracheophyta</taxon>
        <taxon>Spermatophyta</taxon>
        <taxon>Magnoliopsida</taxon>
        <taxon>eudicotyledons</taxon>
        <taxon>Gunneridae</taxon>
        <taxon>Pentapetalae</taxon>
        <taxon>rosids</taxon>
        <taxon>fabids</taxon>
        <taxon>Rosales</taxon>
        <taxon>Moraceae</taxon>
        <taxon>Moreae</taxon>
        <taxon>Morus</taxon>
    </lineage>
</organism>
<protein>
    <submittedName>
        <fullName evidence="1">Uncharacterized protein</fullName>
    </submittedName>
</protein>
<sequence length="61" mass="6886">MVAGHRLTISIAEIGSLIVVGFRRRNSSLSTFVDLQRPANSFVKSGADRQRRLMTRRRDGK</sequence>
<name>W9RML2_9ROSA</name>
<evidence type="ECO:0000313" key="2">
    <source>
        <dbReference type="Proteomes" id="UP000030645"/>
    </source>
</evidence>
<accession>W9RML2</accession>
<dbReference type="AlphaFoldDB" id="W9RML2"/>
<gene>
    <name evidence="1" type="ORF">L484_016013</name>
</gene>
<evidence type="ECO:0000313" key="1">
    <source>
        <dbReference type="EMBL" id="EXB60659.1"/>
    </source>
</evidence>
<keyword evidence="2" id="KW-1185">Reference proteome</keyword>
<proteinExistence type="predicted"/>
<dbReference type="EMBL" id="KE344398">
    <property type="protein sequence ID" value="EXB60659.1"/>
    <property type="molecule type" value="Genomic_DNA"/>
</dbReference>
<reference evidence="2" key="1">
    <citation type="submission" date="2013-01" db="EMBL/GenBank/DDBJ databases">
        <title>Draft Genome Sequence of a Mulberry Tree, Morus notabilis C.K. Schneid.</title>
        <authorList>
            <person name="He N."/>
            <person name="Zhao S."/>
        </authorList>
    </citation>
    <scope>NUCLEOTIDE SEQUENCE</scope>
</reference>
<dbReference type="Proteomes" id="UP000030645">
    <property type="component" value="Unassembled WGS sequence"/>
</dbReference>